<organism evidence="2 3">
    <name type="scientific">Buttiauxella agrestis ATCC 33320</name>
    <dbReference type="NCBI Taxonomy" id="1006004"/>
    <lineage>
        <taxon>Bacteria</taxon>
        <taxon>Pseudomonadati</taxon>
        <taxon>Pseudomonadota</taxon>
        <taxon>Gammaproteobacteria</taxon>
        <taxon>Enterobacterales</taxon>
        <taxon>Enterobacteriaceae</taxon>
        <taxon>Buttiauxella</taxon>
    </lineage>
</organism>
<feature type="signal peptide" evidence="1">
    <location>
        <begin position="1"/>
        <end position="23"/>
    </location>
</feature>
<dbReference type="OrthoDB" id="6625036at2"/>
<evidence type="ECO:0000313" key="2">
    <source>
        <dbReference type="EMBL" id="KFC77654.1"/>
    </source>
</evidence>
<name>A0A085G1Q9_9ENTR</name>
<dbReference type="Gene3D" id="2.60.40.2970">
    <property type="match status" value="1"/>
</dbReference>
<evidence type="ECO:0000313" key="3">
    <source>
        <dbReference type="Proteomes" id="UP000028653"/>
    </source>
</evidence>
<dbReference type="AlphaFoldDB" id="A0A085G1Q9"/>
<comment type="caution">
    <text evidence="2">The sequence shown here is derived from an EMBL/GenBank/DDBJ whole genome shotgun (WGS) entry which is preliminary data.</text>
</comment>
<evidence type="ECO:0000256" key="1">
    <source>
        <dbReference type="SAM" id="SignalP"/>
    </source>
</evidence>
<dbReference type="EMBL" id="JMPI01000063">
    <property type="protein sequence ID" value="KFC77654.1"/>
    <property type="molecule type" value="Genomic_DNA"/>
</dbReference>
<sequence>MKTINYQLLLFCITLLCSFYTLAVPNDCSDGQQYGYGKLFYNGVAHTNEAIYPLRMQQAYNAPDPINDNRIYKENSLQSHALKIVIKAEELEGNINVSVENKSDKSIVIPKKNTAVEGRLSNPIFSITSGCIYLDYVGELVNFGSVYQYPDDYVTIESDHKYETIVKLGRYYHFLPGVHAYEIFIPETPFYFKDKIGSGELFVESNKIHITITAPVKIN</sequence>
<gene>
    <name evidence="2" type="ORF">GBAG_3625</name>
</gene>
<proteinExistence type="predicted"/>
<feature type="chain" id="PRO_5001790642" evidence="1">
    <location>
        <begin position="24"/>
        <end position="219"/>
    </location>
</feature>
<keyword evidence="1" id="KW-0732">Signal</keyword>
<protein>
    <submittedName>
        <fullName evidence="2">Uncharacterized protein</fullName>
    </submittedName>
</protein>
<dbReference type="RefSeq" id="WP_156104909.1">
    <property type="nucleotide sequence ID" value="NZ_JMPI01000063.1"/>
</dbReference>
<reference evidence="2 3" key="1">
    <citation type="submission" date="2014-05" db="EMBL/GenBank/DDBJ databases">
        <title>ATOL: Assembling a taxonomically balanced genome-scale reconstruction of the evolutionary history of the Enterobacteriaceae.</title>
        <authorList>
            <person name="Plunkett G.III."/>
            <person name="Neeno-Eckwall E.C."/>
            <person name="Glasner J.D."/>
            <person name="Perna N.T."/>
        </authorList>
    </citation>
    <scope>NUCLEOTIDE SEQUENCE [LARGE SCALE GENOMIC DNA]</scope>
    <source>
        <strain evidence="2 3">ATCC 33320</strain>
    </source>
</reference>
<dbReference type="STRING" id="1006004.GBAG_3625"/>
<accession>A0A085G1Q9</accession>
<dbReference type="Proteomes" id="UP000028653">
    <property type="component" value="Unassembled WGS sequence"/>
</dbReference>
<keyword evidence="3" id="KW-1185">Reference proteome</keyword>